<dbReference type="EMBL" id="JARK01001355">
    <property type="protein sequence ID" value="EYC21650.1"/>
    <property type="molecule type" value="Genomic_DNA"/>
</dbReference>
<protein>
    <submittedName>
        <fullName evidence="1">Uncharacterized protein</fullName>
    </submittedName>
</protein>
<evidence type="ECO:0000313" key="1">
    <source>
        <dbReference type="EMBL" id="EYC21650.1"/>
    </source>
</evidence>
<name>A0A016V2I2_9BILA</name>
<reference evidence="2" key="1">
    <citation type="journal article" date="2015" name="Nat. Genet.">
        <title>The genome and transcriptome of the zoonotic hookworm Ancylostoma ceylanicum identify infection-specific gene families.</title>
        <authorList>
            <person name="Schwarz E.M."/>
            <person name="Hu Y."/>
            <person name="Antoshechkin I."/>
            <person name="Miller M.M."/>
            <person name="Sternberg P.W."/>
            <person name="Aroian R.V."/>
        </authorList>
    </citation>
    <scope>NUCLEOTIDE SEQUENCE</scope>
    <source>
        <strain evidence="2">HY135</strain>
    </source>
</reference>
<sequence>MYGAGLSLCGARRLTAALCPTDVRSRRCCAAHRCSIVAVLCGLQMPDRGPVLLETTRYEIINGGGLRWRAVV</sequence>
<keyword evidence="2" id="KW-1185">Reference proteome</keyword>
<comment type="caution">
    <text evidence="1">The sequence shown here is derived from an EMBL/GenBank/DDBJ whole genome shotgun (WGS) entry which is preliminary data.</text>
</comment>
<gene>
    <name evidence="1" type="primary">Acey_s0019.g3942</name>
    <name evidence="1" type="ORF">Y032_0019g3942</name>
</gene>
<dbReference type="Proteomes" id="UP000024635">
    <property type="component" value="Unassembled WGS sequence"/>
</dbReference>
<evidence type="ECO:0000313" key="2">
    <source>
        <dbReference type="Proteomes" id="UP000024635"/>
    </source>
</evidence>
<accession>A0A016V2I2</accession>
<proteinExistence type="predicted"/>
<organism evidence="1 2">
    <name type="scientific">Ancylostoma ceylanicum</name>
    <dbReference type="NCBI Taxonomy" id="53326"/>
    <lineage>
        <taxon>Eukaryota</taxon>
        <taxon>Metazoa</taxon>
        <taxon>Ecdysozoa</taxon>
        <taxon>Nematoda</taxon>
        <taxon>Chromadorea</taxon>
        <taxon>Rhabditida</taxon>
        <taxon>Rhabditina</taxon>
        <taxon>Rhabditomorpha</taxon>
        <taxon>Strongyloidea</taxon>
        <taxon>Ancylostomatidae</taxon>
        <taxon>Ancylostomatinae</taxon>
        <taxon>Ancylostoma</taxon>
    </lineage>
</organism>
<dbReference type="AlphaFoldDB" id="A0A016V2I2"/>